<evidence type="ECO:0000313" key="5">
    <source>
        <dbReference type="Proteomes" id="UP000286097"/>
    </source>
</evidence>
<name>A0A3M6VRH6_9STRA</name>
<sequence>MKRSRACDDLVALAAETSDDTSKYSDLLHCNQDTWTSFVEGPTMHRLKRSRAAGSSSSNEAEDQELQMRDSLQFVLDMKDLEEMTMSSTLSVQDDDTLPLRRNSREKMLLQKKKQRITEITSSFKDCSIHDKDARTLHHPPSRLTNPESMETPETPEPRILRGLCYPRKTRCIDPLDKRQAQSFDMSALIMLSLSPKR</sequence>
<comment type="caution">
    <text evidence="2">The sequence shown here is derived from an EMBL/GenBank/DDBJ whole genome shotgun (WGS) entry which is preliminary data.</text>
</comment>
<dbReference type="EMBL" id="QLLG01000023">
    <property type="protein sequence ID" value="RMX69468.1"/>
    <property type="molecule type" value="Genomic_DNA"/>
</dbReference>
<dbReference type="EMBL" id="QKXF01000147">
    <property type="protein sequence ID" value="RQM15651.1"/>
    <property type="molecule type" value="Genomic_DNA"/>
</dbReference>
<feature type="region of interest" description="Disordered" evidence="1">
    <location>
        <begin position="133"/>
        <end position="158"/>
    </location>
</feature>
<dbReference type="Proteomes" id="UP000286097">
    <property type="component" value="Unassembled WGS sequence"/>
</dbReference>
<reference evidence="4 5" key="1">
    <citation type="submission" date="2018-06" db="EMBL/GenBank/DDBJ databases">
        <title>Comparative genomics of downy mildews reveals potential adaptations to biotrophy.</title>
        <authorList>
            <person name="Fletcher K."/>
            <person name="Klosterman S.J."/>
            <person name="Derevnina L."/>
            <person name="Martin F."/>
            <person name="Koike S."/>
            <person name="Reyes Chin-Wo S."/>
            <person name="Mou B."/>
            <person name="Michelmore R."/>
        </authorList>
    </citation>
    <scope>NUCLEOTIDE SEQUENCE [LARGE SCALE GENOMIC DNA]</scope>
    <source>
        <strain evidence="3 5">R13</strain>
        <strain evidence="2 4">R14</strain>
    </source>
</reference>
<feature type="region of interest" description="Disordered" evidence="1">
    <location>
        <begin position="46"/>
        <end position="66"/>
    </location>
</feature>
<gene>
    <name evidence="3" type="ORF">DD237_004003</name>
    <name evidence="2" type="ORF">DD238_001358</name>
</gene>
<keyword evidence="4" id="KW-1185">Reference proteome</keyword>
<protein>
    <submittedName>
        <fullName evidence="2">Uncharacterized protein</fullName>
    </submittedName>
</protein>
<dbReference type="AlphaFoldDB" id="A0A3M6VRH6"/>
<evidence type="ECO:0000313" key="3">
    <source>
        <dbReference type="EMBL" id="RQM15651.1"/>
    </source>
</evidence>
<evidence type="ECO:0000313" key="2">
    <source>
        <dbReference type="EMBL" id="RMX69468.1"/>
    </source>
</evidence>
<dbReference type="VEuPathDB" id="FungiDB:DD237_004003"/>
<evidence type="ECO:0000256" key="1">
    <source>
        <dbReference type="SAM" id="MobiDB-lite"/>
    </source>
</evidence>
<evidence type="ECO:0000313" key="4">
    <source>
        <dbReference type="Proteomes" id="UP000282087"/>
    </source>
</evidence>
<dbReference type="Proteomes" id="UP000282087">
    <property type="component" value="Unassembled WGS sequence"/>
</dbReference>
<organism evidence="2 4">
    <name type="scientific">Peronospora effusa</name>
    <dbReference type="NCBI Taxonomy" id="542832"/>
    <lineage>
        <taxon>Eukaryota</taxon>
        <taxon>Sar</taxon>
        <taxon>Stramenopiles</taxon>
        <taxon>Oomycota</taxon>
        <taxon>Peronosporomycetes</taxon>
        <taxon>Peronosporales</taxon>
        <taxon>Peronosporaceae</taxon>
        <taxon>Peronospora</taxon>
    </lineage>
</organism>
<proteinExistence type="predicted"/>
<accession>A0A3M6VRH6</accession>